<evidence type="ECO:0000313" key="8">
    <source>
        <dbReference type="Proteomes" id="UP000095658"/>
    </source>
</evidence>
<sequence length="149" mass="16239">MKKGLFLIVSICFMMFGGLLPAQETKAAYSADATIAEAKEHIGTPYKFGGTTPSGFDCSGFIQYAHKQTGYSLPRTAAEMYKKGKAVSKANMEPGDLMFFTTYKKGASHVGIYLGNNQFIHASSSKGVTIDKTSNSYWSKRYIGSKTLD</sequence>
<evidence type="ECO:0000256" key="1">
    <source>
        <dbReference type="ARBA" id="ARBA00007074"/>
    </source>
</evidence>
<gene>
    <name evidence="7" type="ORF">BA724_03940</name>
</gene>
<dbReference type="InterPro" id="IPR000064">
    <property type="entry name" value="NLP_P60_dom"/>
</dbReference>
<feature type="domain" description="NlpC/P60" evidence="6">
    <location>
        <begin position="28"/>
        <end position="149"/>
    </location>
</feature>
<dbReference type="GO" id="GO:0006508">
    <property type="term" value="P:proteolysis"/>
    <property type="evidence" value="ECO:0007669"/>
    <property type="project" value="UniProtKB-KW"/>
</dbReference>
<dbReference type="InterPro" id="IPR038765">
    <property type="entry name" value="Papain-like_cys_pep_sf"/>
</dbReference>
<protein>
    <submittedName>
        <fullName evidence="7">Peptidase P60</fullName>
    </submittedName>
</protein>
<dbReference type="PROSITE" id="PS51935">
    <property type="entry name" value="NLPC_P60"/>
    <property type="match status" value="1"/>
</dbReference>
<evidence type="ECO:0000256" key="2">
    <source>
        <dbReference type="ARBA" id="ARBA00022670"/>
    </source>
</evidence>
<dbReference type="Proteomes" id="UP000095658">
    <property type="component" value="Unassembled WGS sequence"/>
</dbReference>
<dbReference type="PANTHER" id="PTHR47053:SF1">
    <property type="entry name" value="MUREIN DD-ENDOPEPTIDASE MEPH-RELATED"/>
    <property type="match status" value="1"/>
</dbReference>
<dbReference type="AlphaFoldDB" id="A0A1E7DQ47"/>
<keyword evidence="4" id="KW-0788">Thiol protease</keyword>
<dbReference type="EMBL" id="MAMP01000020">
    <property type="protein sequence ID" value="OES45169.1"/>
    <property type="molecule type" value="Genomic_DNA"/>
</dbReference>
<dbReference type="STRING" id="1714016.BA724_03940"/>
<keyword evidence="2" id="KW-0645">Protease</keyword>
<evidence type="ECO:0000259" key="6">
    <source>
        <dbReference type="PROSITE" id="PS51935"/>
    </source>
</evidence>
<feature type="signal peptide" evidence="5">
    <location>
        <begin position="1"/>
        <end position="22"/>
    </location>
</feature>
<reference evidence="7 8" key="1">
    <citation type="submission" date="2016-06" db="EMBL/GenBank/DDBJ databases">
        <title>Domibacillus iocasae genome sequencing.</title>
        <authorList>
            <person name="Verma A."/>
            <person name="Pal Y."/>
            <person name="Ojha A.K."/>
            <person name="Krishnamurthi S."/>
        </authorList>
    </citation>
    <scope>NUCLEOTIDE SEQUENCE [LARGE SCALE GENOMIC DNA]</scope>
    <source>
        <strain evidence="7 8">DSM 29979</strain>
    </source>
</reference>
<keyword evidence="5" id="KW-0732">Signal</keyword>
<dbReference type="RefSeq" id="WP_069938050.1">
    <property type="nucleotide sequence ID" value="NZ_MAMP01000020.1"/>
</dbReference>
<name>A0A1E7DQ47_9BACI</name>
<organism evidence="7 8">
    <name type="scientific">Domibacillus iocasae</name>
    <dbReference type="NCBI Taxonomy" id="1714016"/>
    <lineage>
        <taxon>Bacteria</taxon>
        <taxon>Bacillati</taxon>
        <taxon>Bacillota</taxon>
        <taxon>Bacilli</taxon>
        <taxon>Bacillales</taxon>
        <taxon>Bacillaceae</taxon>
        <taxon>Domibacillus</taxon>
    </lineage>
</organism>
<evidence type="ECO:0000256" key="4">
    <source>
        <dbReference type="ARBA" id="ARBA00022807"/>
    </source>
</evidence>
<evidence type="ECO:0000313" key="7">
    <source>
        <dbReference type="EMBL" id="OES45169.1"/>
    </source>
</evidence>
<dbReference type="Gene3D" id="3.90.1720.10">
    <property type="entry name" value="endopeptidase domain like (from Nostoc punctiforme)"/>
    <property type="match status" value="1"/>
</dbReference>
<evidence type="ECO:0000256" key="3">
    <source>
        <dbReference type="ARBA" id="ARBA00022801"/>
    </source>
</evidence>
<dbReference type="SUPFAM" id="SSF54001">
    <property type="entry name" value="Cysteine proteinases"/>
    <property type="match status" value="1"/>
</dbReference>
<keyword evidence="8" id="KW-1185">Reference proteome</keyword>
<evidence type="ECO:0000256" key="5">
    <source>
        <dbReference type="SAM" id="SignalP"/>
    </source>
</evidence>
<keyword evidence="3" id="KW-0378">Hydrolase</keyword>
<accession>A0A1E7DQ47</accession>
<comment type="caution">
    <text evidence="7">The sequence shown here is derived from an EMBL/GenBank/DDBJ whole genome shotgun (WGS) entry which is preliminary data.</text>
</comment>
<dbReference type="InterPro" id="IPR051202">
    <property type="entry name" value="Peptidase_C40"/>
</dbReference>
<proteinExistence type="inferred from homology"/>
<dbReference type="GO" id="GO:0008234">
    <property type="term" value="F:cysteine-type peptidase activity"/>
    <property type="evidence" value="ECO:0007669"/>
    <property type="project" value="UniProtKB-KW"/>
</dbReference>
<feature type="chain" id="PRO_5039684677" evidence="5">
    <location>
        <begin position="23"/>
        <end position="149"/>
    </location>
</feature>
<comment type="similarity">
    <text evidence="1">Belongs to the peptidase C40 family.</text>
</comment>
<dbReference type="PANTHER" id="PTHR47053">
    <property type="entry name" value="MUREIN DD-ENDOPEPTIDASE MEPH-RELATED"/>
    <property type="match status" value="1"/>
</dbReference>
<dbReference type="Pfam" id="PF00877">
    <property type="entry name" value="NLPC_P60"/>
    <property type="match status" value="1"/>
</dbReference>